<name>A0A0E9WBP9_ANGAN</name>
<dbReference type="AlphaFoldDB" id="A0A0E9WBP9"/>
<feature type="transmembrane region" description="Helical" evidence="1">
    <location>
        <begin position="39"/>
        <end position="57"/>
    </location>
</feature>
<dbReference type="EMBL" id="GBXM01021572">
    <property type="protein sequence ID" value="JAH87005.1"/>
    <property type="molecule type" value="Transcribed_RNA"/>
</dbReference>
<evidence type="ECO:0000256" key="1">
    <source>
        <dbReference type="SAM" id="Phobius"/>
    </source>
</evidence>
<organism evidence="2">
    <name type="scientific">Anguilla anguilla</name>
    <name type="common">European freshwater eel</name>
    <name type="synonym">Muraena anguilla</name>
    <dbReference type="NCBI Taxonomy" id="7936"/>
    <lineage>
        <taxon>Eukaryota</taxon>
        <taxon>Metazoa</taxon>
        <taxon>Chordata</taxon>
        <taxon>Craniata</taxon>
        <taxon>Vertebrata</taxon>
        <taxon>Euteleostomi</taxon>
        <taxon>Actinopterygii</taxon>
        <taxon>Neopterygii</taxon>
        <taxon>Teleostei</taxon>
        <taxon>Anguilliformes</taxon>
        <taxon>Anguillidae</taxon>
        <taxon>Anguilla</taxon>
    </lineage>
</organism>
<proteinExistence type="predicted"/>
<keyword evidence="1" id="KW-0472">Membrane</keyword>
<evidence type="ECO:0000313" key="2">
    <source>
        <dbReference type="EMBL" id="JAH87005.1"/>
    </source>
</evidence>
<accession>A0A0E9WBP9</accession>
<keyword evidence="1" id="KW-0812">Transmembrane</keyword>
<reference evidence="2" key="2">
    <citation type="journal article" date="2015" name="Fish Shellfish Immunol.">
        <title>Early steps in the European eel (Anguilla anguilla)-Vibrio vulnificus interaction in the gills: Role of the RtxA13 toxin.</title>
        <authorList>
            <person name="Callol A."/>
            <person name="Pajuelo D."/>
            <person name="Ebbesson L."/>
            <person name="Teles M."/>
            <person name="MacKenzie S."/>
            <person name="Amaro C."/>
        </authorList>
    </citation>
    <scope>NUCLEOTIDE SEQUENCE</scope>
</reference>
<reference evidence="2" key="1">
    <citation type="submission" date="2014-11" db="EMBL/GenBank/DDBJ databases">
        <authorList>
            <person name="Amaro Gonzalez C."/>
        </authorList>
    </citation>
    <scope>NUCLEOTIDE SEQUENCE</scope>
</reference>
<protein>
    <submittedName>
        <fullName evidence="2">Uncharacterized protein</fullName>
    </submittedName>
</protein>
<sequence>MDYFILHSFQNFCVLYCLFFLLFYLSLHHFNLNLFPCDFFMVCFNYFIFFLNVKMYLL</sequence>
<keyword evidence="1" id="KW-1133">Transmembrane helix</keyword>
<feature type="transmembrane region" description="Helical" evidence="1">
    <location>
        <begin position="9"/>
        <end position="27"/>
    </location>
</feature>